<dbReference type="EMBL" id="CP022657">
    <property type="protein sequence ID" value="ASS75533.1"/>
    <property type="molecule type" value="Genomic_DNA"/>
</dbReference>
<dbReference type="InterPro" id="IPR036922">
    <property type="entry name" value="Rieske_2Fe-2S_sf"/>
</dbReference>
<keyword evidence="2" id="KW-0479">Metal-binding</keyword>
<organism evidence="9 10">
    <name type="scientific">Tumebacillus algifaecis</name>
    <dbReference type="NCBI Taxonomy" id="1214604"/>
    <lineage>
        <taxon>Bacteria</taxon>
        <taxon>Bacillati</taxon>
        <taxon>Bacillota</taxon>
        <taxon>Bacilli</taxon>
        <taxon>Bacillales</taxon>
        <taxon>Alicyclobacillaceae</taxon>
        <taxon>Tumebacillus</taxon>
    </lineage>
</organism>
<dbReference type="OrthoDB" id="9767869at2"/>
<dbReference type="PROSITE" id="PS51296">
    <property type="entry name" value="RIESKE"/>
    <property type="match status" value="1"/>
</dbReference>
<dbReference type="GO" id="GO:0016020">
    <property type="term" value="C:membrane"/>
    <property type="evidence" value="ECO:0007669"/>
    <property type="project" value="InterPro"/>
</dbReference>
<keyword evidence="5" id="KW-1015">Disulfide bond</keyword>
<dbReference type="InterPro" id="IPR006311">
    <property type="entry name" value="TAT_signal"/>
</dbReference>
<proteinExistence type="predicted"/>
<dbReference type="Pfam" id="PF00355">
    <property type="entry name" value="Rieske"/>
    <property type="match status" value="1"/>
</dbReference>
<name>A0A223D271_9BACL</name>
<evidence type="ECO:0000313" key="10">
    <source>
        <dbReference type="Proteomes" id="UP000214688"/>
    </source>
</evidence>
<keyword evidence="1" id="KW-0001">2Fe-2S</keyword>
<evidence type="ECO:0000256" key="3">
    <source>
        <dbReference type="ARBA" id="ARBA00023004"/>
    </source>
</evidence>
<accession>A0A223D271</accession>
<evidence type="ECO:0000256" key="4">
    <source>
        <dbReference type="ARBA" id="ARBA00023014"/>
    </source>
</evidence>
<dbReference type="Proteomes" id="UP000214688">
    <property type="component" value="Chromosome"/>
</dbReference>
<evidence type="ECO:0000256" key="6">
    <source>
        <dbReference type="ARBA" id="ARBA00034078"/>
    </source>
</evidence>
<evidence type="ECO:0000256" key="2">
    <source>
        <dbReference type="ARBA" id="ARBA00022723"/>
    </source>
</evidence>
<dbReference type="SUPFAM" id="SSF50022">
    <property type="entry name" value="ISP domain"/>
    <property type="match status" value="1"/>
</dbReference>
<reference evidence="9 10" key="1">
    <citation type="journal article" date="2015" name="Int. J. Syst. Evol. Microbiol.">
        <title>Tumebacillus algifaecis sp. nov., isolated from decomposing algal scum.</title>
        <authorList>
            <person name="Wu Y.F."/>
            <person name="Zhang B."/>
            <person name="Xing P."/>
            <person name="Wu Q.L."/>
            <person name="Liu S.J."/>
        </authorList>
    </citation>
    <scope>NUCLEOTIDE SEQUENCE [LARGE SCALE GENOMIC DNA]</scope>
    <source>
        <strain evidence="9 10">THMBR28</strain>
    </source>
</reference>
<keyword evidence="7" id="KW-1133">Transmembrane helix</keyword>
<evidence type="ECO:0000259" key="8">
    <source>
        <dbReference type="PROSITE" id="PS51296"/>
    </source>
</evidence>
<dbReference type="GO" id="GO:0004497">
    <property type="term" value="F:monooxygenase activity"/>
    <property type="evidence" value="ECO:0007669"/>
    <property type="project" value="UniProtKB-ARBA"/>
</dbReference>
<dbReference type="PANTHER" id="PTHR10134">
    <property type="entry name" value="CYTOCHROME B-C1 COMPLEX SUBUNIT RIESKE, MITOCHONDRIAL"/>
    <property type="match status" value="1"/>
</dbReference>
<dbReference type="Gene3D" id="2.102.10.10">
    <property type="entry name" value="Rieske [2Fe-2S] iron-sulphur domain"/>
    <property type="match status" value="1"/>
</dbReference>
<evidence type="ECO:0000256" key="1">
    <source>
        <dbReference type="ARBA" id="ARBA00022714"/>
    </source>
</evidence>
<keyword evidence="10" id="KW-1185">Reference proteome</keyword>
<dbReference type="PRINTS" id="PR00162">
    <property type="entry name" value="RIESKE"/>
</dbReference>
<keyword evidence="7" id="KW-0472">Membrane</keyword>
<comment type="cofactor">
    <cofactor evidence="6">
        <name>[2Fe-2S] cluster</name>
        <dbReference type="ChEBI" id="CHEBI:190135"/>
    </cofactor>
</comment>
<dbReference type="PROSITE" id="PS51318">
    <property type="entry name" value="TAT"/>
    <property type="match status" value="1"/>
</dbReference>
<dbReference type="InterPro" id="IPR017941">
    <property type="entry name" value="Rieske_2Fe-2S"/>
</dbReference>
<dbReference type="RefSeq" id="WP_094236777.1">
    <property type="nucleotide sequence ID" value="NZ_CP022657.1"/>
</dbReference>
<feature type="domain" description="Rieske" evidence="8">
    <location>
        <begin position="92"/>
        <end position="173"/>
    </location>
</feature>
<dbReference type="InterPro" id="IPR005805">
    <property type="entry name" value="Rieske_Fe-S_prot_C"/>
</dbReference>
<keyword evidence="4" id="KW-0411">Iron-sulfur</keyword>
<evidence type="ECO:0000256" key="7">
    <source>
        <dbReference type="SAM" id="Phobius"/>
    </source>
</evidence>
<keyword evidence="7" id="KW-0812">Transmembrane</keyword>
<evidence type="ECO:0000256" key="5">
    <source>
        <dbReference type="ARBA" id="ARBA00023157"/>
    </source>
</evidence>
<dbReference type="GO" id="GO:0046872">
    <property type="term" value="F:metal ion binding"/>
    <property type="evidence" value="ECO:0007669"/>
    <property type="project" value="UniProtKB-KW"/>
</dbReference>
<dbReference type="CDD" id="cd03467">
    <property type="entry name" value="Rieske"/>
    <property type="match status" value="1"/>
</dbReference>
<gene>
    <name evidence="9" type="ORF">CIG75_11420</name>
</gene>
<dbReference type="GO" id="GO:0016705">
    <property type="term" value="F:oxidoreductase activity, acting on paired donors, with incorporation or reduction of molecular oxygen"/>
    <property type="evidence" value="ECO:0007669"/>
    <property type="project" value="UniProtKB-ARBA"/>
</dbReference>
<dbReference type="InterPro" id="IPR014349">
    <property type="entry name" value="Rieske_Fe-S_prot"/>
</dbReference>
<dbReference type="GO" id="GO:0051537">
    <property type="term" value="F:2 iron, 2 sulfur cluster binding"/>
    <property type="evidence" value="ECO:0007669"/>
    <property type="project" value="UniProtKB-KW"/>
</dbReference>
<dbReference type="AlphaFoldDB" id="A0A223D271"/>
<evidence type="ECO:0000313" key="9">
    <source>
        <dbReference type="EMBL" id="ASS75533.1"/>
    </source>
</evidence>
<keyword evidence="3" id="KW-0408">Iron</keyword>
<feature type="transmembrane region" description="Helical" evidence="7">
    <location>
        <begin position="20"/>
        <end position="38"/>
    </location>
</feature>
<sequence>MSDQKNQGKDGLSRRQFLTYALGGTGAFMAATIAAPLIPFTLDPLTRSGGGTFVDSGLKESDVKSDLPQLIEFKVHRKDGWIEENAKYTAWLIKDEQGQILAMSPVCTHLGCQVTGTVDPSGNAQPAADGKWWFHCPCHGGRYTIHGVQDPTKPPTRPLDLFEVKVDGGKVMISSKLNQRKA</sequence>
<dbReference type="KEGG" id="tab:CIG75_11420"/>
<protein>
    <submittedName>
        <fullName evidence="9">Rieske (2Fe-2S) protein</fullName>
    </submittedName>
</protein>